<dbReference type="KEGG" id="maj:MAA_11182"/>
<dbReference type="InterPro" id="IPR046676">
    <property type="entry name" value="DUF6546"/>
</dbReference>
<dbReference type="OrthoDB" id="4958508at2759"/>
<dbReference type="Proteomes" id="UP000002498">
    <property type="component" value="Unassembled WGS sequence"/>
</dbReference>
<dbReference type="RefSeq" id="XP_011411464.1">
    <property type="nucleotide sequence ID" value="XM_011413162.1"/>
</dbReference>
<evidence type="ECO:0000313" key="3">
    <source>
        <dbReference type="Proteomes" id="UP000002498"/>
    </source>
</evidence>
<sequence>MASAPVPQPQDGPQTYATWLDLPPELRFEILNLVSQGDGNDRLDFYGGERPDRLASYATVCSEWQSFFEKMTFRHLLVDDTALQDFARIMSGKNAHRTTYVRHLLFLIVLPGYSCPSCHKLESWFDIYRNNRVFTAAMEMLLGILSTWVPRGRSGGLTLELAIKSSSDSRHYYDDITTHHDYPFRSWDNLDGTIEMTIFHNQKKRYNSIETRPLHYRATRLTLSRPQGFHPVGRYLGSLLQFQGLKNSHLPRVESINSLLIRRQFQRQMSPLALTKLIHESLVHINSLRLERFCRRTNEEEEKYLKDFREHVLLSLPESLESFHYFAENFRGFMRPTPVQTRPLSVMDLLYNHGHRFKEVSVVEPLGTETRLTEMQCPSANALTTPLLPAQWHKLERVCFRSDILRPDNDLGLINRLLLLTAQVAENLPNLVSLEIFNTSICRLYKCDVPSCLFRYSVEHSDAMLFWESYWQLPLDTKTAEFKFCPEVKCAWEKVAVAHTGHGITILINEPKSTATPDDSIFRQRYWWKGKPRLAEVFKLDAIHPFTRTLMSLECQRKLLQPDV</sequence>
<organism evidence="2 3">
    <name type="scientific">Metarhizium robertsii (strain ARSEF 23 / ATCC MYA-3075)</name>
    <name type="common">Metarhizium anisopliae (strain ARSEF 23)</name>
    <dbReference type="NCBI Taxonomy" id="655844"/>
    <lineage>
        <taxon>Eukaryota</taxon>
        <taxon>Fungi</taxon>
        <taxon>Dikarya</taxon>
        <taxon>Ascomycota</taxon>
        <taxon>Pezizomycotina</taxon>
        <taxon>Sordariomycetes</taxon>
        <taxon>Hypocreomycetidae</taxon>
        <taxon>Hypocreales</taxon>
        <taxon>Clavicipitaceae</taxon>
        <taxon>Metarhizium</taxon>
    </lineage>
</organism>
<protein>
    <submittedName>
        <fullName evidence="2">Flavoprotein</fullName>
    </submittedName>
</protein>
<dbReference type="HOGENOM" id="CLU_023464_2_1_1"/>
<dbReference type="AlphaFoldDB" id="A0A0B2XGJ0"/>
<evidence type="ECO:0000259" key="1">
    <source>
        <dbReference type="Pfam" id="PF20183"/>
    </source>
</evidence>
<comment type="caution">
    <text evidence="2">The sequence shown here is derived from an EMBL/GenBank/DDBJ whole genome shotgun (WGS) entry which is preliminary data.</text>
</comment>
<reference evidence="2 3" key="2">
    <citation type="journal article" date="2014" name="Proc. Natl. Acad. Sci. U.S.A.">
        <title>Trajectory and genomic determinants of fungal-pathogen speciation and host adaptation.</title>
        <authorList>
            <person name="Hu X."/>
            <person name="Xiao G."/>
            <person name="Zheng P."/>
            <person name="Shang Y."/>
            <person name="Su Y."/>
            <person name="Zhang X."/>
            <person name="Liu X."/>
            <person name="Zhan S."/>
            <person name="St Leger R.J."/>
            <person name="Wang C."/>
        </authorList>
    </citation>
    <scope>GENOME REANNOTATION</scope>
    <source>
        <strain evidence="3">ARSEF 23 / ATCC MYA-3075</strain>
    </source>
</reference>
<proteinExistence type="predicted"/>
<dbReference type="Pfam" id="PF20183">
    <property type="entry name" value="DUF6546"/>
    <property type="match status" value="1"/>
</dbReference>
<accession>A0A0B2XGJ0</accession>
<keyword evidence="3" id="KW-1185">Reference proteome</keyword>
<reference evidence="2 3" key="1">
    <citation type="journal article" date="2011" name="PLoS Genet.">
        <title>Genome sequencing and comparative transcriptomics of the model entomopathogenic fungi Metarhizium anisopliae and M. acridum.</title>
        <authorList>
            <person name="Gao Q."/>
            <person name="Jin K."/>
            <person name="Ying S.H."/>
            <person name="Zhang Y."/>
            <person name="Xiao G."/>
            <person name="Shang Y."/>
            <person name="Duan Z."/>
            <person name="Hu X."/>
            <person name="Xie X.Q."/>
            <person name="Zhou G."/>
            <person name="Peng G."/>
            <person name="Luo Z."/>
            <person name="Huang W."/>
            <person name="Wang B."/>
            <person name="Fang W."/>
            <person name="Wang S."/>
            <person name="Zhong Y."/>
            <person name="Ma L.J."/>
            <person name="St Leger R.J."/>
            <person name="Zhao G.P."/>
            <person name="Pei Y."/>
            <person name="Feng M.G."/>
            <person name="Xia Y."/>
            <person name="Wang C."/>
        </authorList>
    </citation>
    <scope>NUCLEOTIDE SEQUENCE [LARGE SCALE GENOMIC DNA]</scope>
    <source>
        <strain evidence="3">ARSEF 23 / ATCC MYA-3075</strain>
    </source>
</reference>
<gene>
    <name evidence="2" type="ORF">MAA_11182</name>
</gene>
<evidence type="ECO:0000313" key="2">
    <source>
        <dbReference type="EMBL" id="KHO11104.1"/>
    </source>
</evidence>
<dbReference type="EMBL" id="ADNJ02000005">
    <property type="protein sequence ID" value="KHO11104.1"/>
    <property type="molecule type" value="Genomic_DNA"/>
</dbReference>
<name>A0A0B2XGJ0_METRA</name>
<feature type="domain" description="DUF6546" evidence="1">
    <location>
        <begin position="381"/>
        <end position="505"/>
    </location>
</feature>
<dbReference type="GeneID" id="23632630"/>